<dbReference type="InterPro" id="IPR001005">
    <property type="entry name" value="SANT/Myb"/>
</dbReference>
<organism evidence="6 7">
    <name type="scientific">Stylosanthes scabra</name>
    <dbReference type="NCBI Taxonomy" id="79078"/>
    <lineage>
        <taxon>Eukaryota</taxon>
        <taxon>Viridiplantae</taxon>
        <taxon>Streptophyta</taxon>
        <taxon>Embryophyta</taxon>
        <taxon>Tracheophyta</taxon>
        <taxon>Spermatophyta</taxon>
        <taxon>Magnoliopsida</taxon>
        <taxon>eudicotyledons</taxon>
        <taxon>Gunneridae</taxon>
        <taxon>Pentapetalae</taxon>
        <taxon>rosids</taxon>
        <taxon>fabids</taxon>
        <taxon>Fabales</taxon>
        <taxon>Fabaceae</taxon>
        <taxon>Papilionoideae</taxon>
        <taxon>50 kb inversion clade</taxon>
        <taxon>dalbergioids sensu lato</taxon>
        <taxon>Dalbergieae</taxon>
        <taxon>Pterocarpus clade</taxon>
        <taxon>Stylosanthes</taxon>
    </lineage>
</organism>
<dbReference type="PANTHER" id="PTHR45614">
    <property type="entry name" value="MYB PROTEIN-RELATED"/>
    <property type="match status" value="1"/>
</dbReference>
<dbReference type="SUPFAM" id="SSF46689">
    <property type="entry name" value="Homeodomain-like"/>
    <property type="match status" value="1"/>
</dbReference>
<dbReference type="Gene3D" id="1.10.10.60">
    <property type="entry name" value="Homeodomain-like"/>
    <property type="match status" value="2"/>
</dbReference>
<dbReference type="Pfam" id="PF13921">
    <property type="entry name" value="Myb_DNA-bind_6"/>
    <property type="match status" value="1"/>
</dbReference>
<comment type="caution">
    <text evidence="6">The sequence shown here is derived from an EMBL/GenBank/DDBJ whole genome shotgun (WGS) entry which is preliminary data.</text>
</comment>
<dbReference type="PROSITE" id="PS51294">
    <property type="entry name" value="HTH_MYB"/>
    <property type="match status" value="2"/>
</dbReference>
<gene>
    <name evidence="6" type="ORF">PIB30_007445</name>
</gene>
<feature type="compositionally biased region" description="Acidic residues" evidence="3">
    <location>
        <begin position="98"/>
        <end position="112"/>
    </location>
</feature>
<evidence type="ECO:0000256" key="1">
    <source>
        <dbReference type="ARBA" id="ARBA00004123"/>
    </source>
</evidence>
<evidence type="ECO:0000259" key="5">
    <source>
        <dbReference type="PROSITE" id="PS51294"/>
    </source>
</evidence>
<dbReference type="EMBL" id="JASCZI010030224">
    <property type="protein sequence ID" value="MED6118940.1"/>
    <property type="molecule type" value="Genomic_DNA"/>
</dbReference>
<feature type="domain" description="Myb-like" evidence="4">
    <location>
        <begin position="138"/>
        <end position="184"/>
    </location>
</feature>
<dbReference type="PANTHER" id="PTHR45614:SF264">
    <property type="entry name" value="HOMEODOMAIN-RELATED"/>
    <property type="match status" value="1"/>
</dbReference>
<dbReference type="InterPro" id="IPR009057">
    <property type="entry name" value="Homeodomain-like_sf"/>
</dbReference>
<keyword evidence="7" id="KW-1185">Reference proteome</keyword>
<accession>A0ABU6R4J4</accession>
<feature type="region of interest" description="Disordered" evidence="3">
    <location>
        <begin position="96"/>
        <end position="131"/>
    </location>
</feature>
<reference evidence="6 7" key="1">
    <citation type="journal article" date="2023" name="Plants (Basel)">
        <title>Bridging the Gap: Combining Genomics and Transcriptomics Approaches to Understand Stylosanthes scabra, an Orphan Legume from the Brazilian Caatinga.</title>
        <authorList>
            <person name="Ferreira-Neto J.R.C."/>
            <person name="da Silva M.D."/>
            <person name="Binneck E."/>
            <person name="de Melo N.F."/>
            <person name="da Silva R.H."/>
            <person name="de Melo A.L.T.M."/>
            <person name="Pandolfi V."/>
            <person name="Bustamante F.O."/>
            <person name="Brasileiro-Vidal A.C."/>
            <person name="Benko-Iseppon A.M."/>
        </authorList>
    </citation>
    <scope>NUCLEOTIDE SEQUENCE [LARGE SCALE GENOMIC DNA]</scope>
    <source>
        <tissue evidence="6">Leaves</tissue>
    </source>
</reference>
<dbReference type="CDD" id="cd00167">
    <property type="entry name" value="SANT"/>
    <property type="match status" value="2"/>
</dbReference>
<dbReference type="PROSITE" id="PS50090">
    <property type="entry name" value="MYB_LIKE"/>
    <property type="match status" value="2"/>
</dbReference>
<feature type="domain" description="HTH myb-type" evidence="5">
    <location>
        <begin position="138"/>
        <end position="184"/>
    </location>
</feature>
<feature type="region of interest" description="Disordered" evidence="3">
    <location>
        <begin position="1"/>
        <end position="20"/>
    </location>
</feature>
<protein>
    <submittedName>
        <fullName evidence="6">Uncharacterized protein</fullName>
    </submittedName>
</protein>
<dbReference type="InterPro" id="IPR050560">
    <property type="entry name" value="MYB_TF"/>
</dbReference>
<feature type="domain" description="HTH myb-type" evidence="5">
    <location>
        <begin position="185"/>
        <end position="239"/>
    </location>
</feature>
<evidence type="ECO:0000256" key="3">
    <source>
        <dbReference type="SAM" id="MobiDB-lite"/>
    </source>
</evidence>
<comment type="subcellular location">
    <subcellularLocation>
        <location evidence="1">Nucleus</location>
    </subcellularLocation>
</comment>
<feature type="compositionally biased region" description="Low complexity" evidence="3">
    <location>
        <begin position="116"/>
        <end position="127"/>
    </location>
</feature>
<name>A0ABU6R4J4_9FABA</name>
<evidence type="ECO:0000256" key="2">
    <source>
        <dbReference type="ARBA" id="ARBA00023242"/>
    </source>
</evidence>
<evidence type="ECO:0000313" key="7">
    <source>
        <dbReference type="Proteomes" id="UP001341840"/>
    </source>
</evidence>
<feature type="region of interest" description="Disordered" evidence="3">
    <location>
        <begin position="242"/>
        <end position="298"/>
    </location>
</feature>
<proteinExistence type="predicted"/>
<dbReference type="InterPro" id="IPR017930">
    <property type="entry name" value="Myb_dom"/>
</dbReference>
<feature type="compositionally biased region" description="Polar residues" evidence="3">
    <location>
        <begin position="1"/>
        <end position="11"/>
    </location>
</feature>
<sequence>MMMSSQHFNNGGSDGGRFFPSLPVPPPSFPLVVPPPPLSNTSGVVMMGRHHHHHGNGVEDPELRMMGLQILSHSKWRKGTNNNNYGENKSLSLKIGDEEVEIDGGEEEEEREEGNNKGPCSSSSNGGKNNGHVKLCARGHWRPAEDAQLKALVAQYGPQNWNLIAEHLKGRSGKSCRLRWFNQLDPRINRRAFCEEEEERLLTAHKMYGNKWAMIARLFPGRTDNAVKNHWHVIMARKQREQSSMYRRRKPPVFSPPPSANEEAAGAGVVLPPPKGLELTLSSNNNNNNNNNNNVASDDQLTISDESVSTTSTDTFFHKLARRQHCHANASLIGVGGAVNVGYEKFYGGWNNGRSEAVGKLKSVDQSNVSESNNSSSEVSVSESVGTTNRSYLSISGESVKHNKINNNNMPAFIDFLGVGAT</sequence>
<evidence type="ECO:0000259" key="4">
    <source>
        <dbReference type="PROSITE" id="PS50090"/>
    </source>
</evidence>
<keyword evidence="2" id="KW-0539">Nucleus</keyword>
<dbReference type="Proteomes" id="UP001341840">
    <property type="component" value="Unassembled WGS sequence"/>
</dbReference>
<feature type="domain" description="Myb-like" evidence="4">
    <location>
        <begin position="185"/>
        <end position="235"/>
    </location>
</feature>
<feature type="compositionally biased region" description="Low complexity" evidence="3">
    <location>
        <begin position="284"/>
        <end position="294"/>
    </location>
</feature>
<evidence type="ECO:0000313" key="6">
    <source>
        <dbReference type="EMBL" id="MED6118940.1"/>
    </source>
</evidence>
<dbReference type="SMART" id="SM00717">
    <property type="entry name" value="SANT"/>
    <property type="match status" value="2"/>
</dbReference>